<dbReference type="Pfam" id="PF25873">
    <property type="entry name" value="WHD_MalT"/>
    <property type="match status" value="1"/>
</dbReference>
<evidence type="ECO:0000259" key="2">
    <source>
        <dbReference type="Pfam" id="PF25873"/>
    </source>
</evidence>
<dbReference type="AlphaFoldDB" id="A0ABD5Z170"/>
<protein>
    <submittedName>
        <fullName evidence="3">ATP-binding protein</fullName>
    </submittedName>
</protein>
<keyword evidence="3" id="KW-0067">ATP-binding</keyword>
<gene>
    <name evidence="3" type="ORF">ACFQJ9_05760</name>
</gene>
<comment type="caution">
    <text evidence="3">The sequence shown here is derived from an EMBL/GenBank/DDBJ whole genome shotgun (WGS) entry which is preliminary data.</text>
</comment>
<evidence type="ECO:0000256" key="1">
    <source>
        <dbReference type="SAM" id="MobiDB-lite"/>
    </source>
</evidence>
<feature type="compositionally biased region" description="Basic and acidic residues" evidence="1">
    <location>
        <begin position="711"/>
        <end position="723"/>
    </location>
</feature>
<dbReference type="InterPro" id="IPR027417">
    <property type="entry name" value="P-loop_NTPase"/>
</dbReference>
<dbReference type="GO" id="GO:0005524">
    <property type="term" value="F:ATP binding"/>
    <property type="evidence" value="ECO:0007669"/>
    <property type="project" value="UniProtKB-KW"/>
</dbReference>
<evidence type="ECO:0000313" key="4">
    <source>
        <dbReference type="Proteomes" id="UP001596447"/>
    </source>
</evidence>
<name>A0ABD5Z170_9EURY</name>
<accession>A0ABD5Z170</accession>
<keyword evidence="4" id="KW-1185">Reference proteome</keyword>
<organism evidence="3 4">
    <name type="scientific">Halospeciosus flavus</name>
    <dbReference type="NCBI Taxonomy" id="3032283"/>
    <lineage>
        <taxon>Archaea</taxon>
        <taxon>Methanobacteriati</taxon>
        <taxon>Methanobacteriota</taxon>
        <taxon>Stenosarchaea group</taxon>
        <taxon>Halobacteria</taxon>
        <taxon>Halobacteriales</taxon>
        <taxon>Halobacteriaceae</taxon>
        <taxon>Halospeciosus</taxon>
    </lineage>
</organism>
<evidence type="ECO:0000313" key="3">
    <source>
        <dbReference type="EMBL" id="MFC7198926.1"/>
    </source>
</evidence>
<dbReference type="RefSeq" id="WP_279528879.1">
    <property type="nucleotide sequence ID" value="NZ_CP122312.1"/>
</dbReference>
<dbReference type="Proteomes" id="UP001596447">
    <property type="component" value="Unassembled WGS sequence"/>
</dbReference>
<proteinExistence type="predicted"/>
<feature type="domain" description="MalT-like winged helix" evidence="2">
    <location>
        <begin position="242"/>
        <end position="325"/>
    </location>
</feature>
<dbReference type="SUPFAM" id="SSF52540">
    <property type="entry name" value="P-loop containing nucleoside triphosphate hydrolases"/>
    <property type="match status" value="1"/>
</dbReference>
<dbReference type="EMBL" id="JBHTAR010000011">
    <property type="protein sequence ID" value="MFC7198926.1"/>
    <property type="molecule type" value="Genomic_DNA"/>
</dbReference>
<dbReference type="InterPro" id="IPR059106">
    <property type="entry name" value="WHD_MalT"/>
</dbReference>
<keyword evidence="3" id="KW-0547">Nucleotide-binding</keyword>
<sequence>MNSNVRSEELDAVHEAIHAGEQTVHLYGEPGVGVNRFLDHVLEDLTDRSRMRGFAVRRGHTPDVVAQDLLAEARDAAGVVQSFKNQITGGNVGFGPVPFGAQLDDRSRHIKKLQNLTAGISNGNPLVLYLKDVHKLAPESPEQTRDFLRELSEGLGSAVHLVTTGRIPYEDAARSIKLGMYDSEETSSILQDAFGDISASRIEEIHSAIDGHPYYLELLIESSDTKPELEIRDDVYYHIEQQYLKSLSEREETFLRQTSPLIELDAEICANVLEDFTRSEVRQTLESLREKAVIRELGRSGESGLLVYDVHHLFREFLYERTENTGTLHRAAFQYYAHKAFAEQDTSQMAPLQGFAYNTFAGIHLERIHGENPSPTELASEIDQLGFGPGERLNFVMGFAPYSPLDHHSRLLAPEIDRFHETFAAQDIDEDEEADYRIGLLYINLLRGQIRSRAPAEFETSAWEIYEFVLEEIQADEFTEHLDEPDGTALQDGLEILCRTMLYREATSEEEEGEQQRAVLDIFKNYGLDRGAARGFFTECRTFLDTLEENVDVETALESRVGSMIDEAGEDEMVRTSLVQMQDDLFWEILDAIGKFASHLADDSEWVIQFIENAGEELGRAENPVFAAMWYSLSVQLLSMFTADAEILSPLQRRFETYRNERAQYEQQLESPLIDADELDDGELEMPEFMDDIATTDSQPALLESGEEEKNEQSFEDEKSDSQ</sequence>
<reference evidence="3 4" key="1">
    <citation type="journal article" date="2019" name="Int. J. Syst. Evol. Microbiol.">
        <title>The Global Catalogue of Microorganisms (GCM) 10K type strain sequencing project: providing services to taxonomists for standard genome sequencing and annotation.</title>
        <authorList>
            <consortium name="The Broad Institute Genomics Platform"/>
            <consortium name="The Broad Institute Genome Sequencing Center for Infectious Disease"/>
            <person name="Wu L."/>
            <person name="Ma J."/>
        </authorList>
    </citation>
    <scope>NUCLEOTIDE SEQUENCE [LARGE SCALE GENOMIC DNA]</scope>
    <source>
        <strain evidence="3 4">XZGYJ-43</strain>
    </source>
</reference>
<feature type="region of interest" description="Disordered" evidence="1">
    <location>
        <begin position="687"/>
        <end position="723"/>
    </location>
</feature>